<sequence>MLGSRDAQNTVYPTGLESLDVRRRTWIEDAWRHVSGERLRDLITGLVDIPSPTGDEGPLATHIADTLRATGCHAAVQPLDDRQANAWARLTGDGTGPDLMLYAPIDTLTVGEESEDVPWIGPELREDMRPAATVYDDLVTGLGASNPKGHAACVMMAVEAISRAGVPLTGDLVAAFGAGGMPTNARPVGTRHNTGQGVGCSFLLEQGVWTDYAVIAKPGWTVSWDEVGLVWFEVTVGGTHTYAGSRHRLPYDNAIARAGEVAGYLEKWFEEYAERHTSGTVAPQGIVSSIRGGWPRMAAVTPAVCTLMVDLRISPDITPMRAKREFMDALAALRAASPGLDVRAEMVLAIPGTRTPRGSWIHRSATAAWEALEGRAHEVIAGNSGATDANILRGRGIPTVRIGMPKVAEAPFEIDFARGMNTVSLPAMERLTRHLIRTAVDTVTRTRGEVAEAEEGAVA</sequence>
<proteinExistence type="predicted"/>
<accession>A0ABU7PUD1</accession>
<dbReference type="PANTHER" id="PTHR43808">
    <property type="entry name" value="ACETYLORNITHINE DEACETYLASE"/>
    <property type="match status" value="1"/>
</dbReference>
<dbReference type="EMBL" id="JAZBJO010000005">
    <property type="protein sequence ID" value="MEE4592709.1"/>
    <property type="molecule type" value="Genomic_DNA"/>
</dbReference>
<comment type="caution">
    <text evidence="3">The sequence shown here is derived from an EMBL/GenBank/DDBJ whole genome shotgun (WGS) entry which is preliminary data.</text>
</comment>
<evidence type="ECO:0000256" key="2">
    <source>
        <dbReference type="ARBA" id="ARBA00022801"/>
    </source>
</evidence>
<keyword evidence="1" id="KW-0479">Metal-binding</keyword>
<reference evidence="3 4" key="1">
    <citation type="submission" date="2023-11" db="EMBL/GenBank/DDBJ databases">
        <title>30 novel species of actinomycetes from the DSMZ collection.</title>
        <authorList>
            <person name="Nouioui I."/>
        </authorList>
    </citation>
    <scope>NUCLEOTIDE SEQUENCE [LARGE SCALE GENOMIC DNA]</scope>
    <source>
        <strain evidence="3 4">DSM 41524</strain>
    </source>
</reference>
<dbReference type="Gene3D" id="3.30.70.360">
    <property type="match status" value="1"/>
</dbReference>
<keyword evidence="2" id="KW-0378">Hydrolase</keyword>
<dbReference type="InterPro" id="IPR050072">
    <property type="entry name" value="Peptidase_M20A"/>
</dbReference>
<dbReference type="SUPFAM" id="SSF55031">
    <property type="entry name" value="Bacterial exopeptidase dimerisation domain"/>
    <property type="match status" value="1"/>
</dbReference>
<name>A0ABU7PUD1_9ACTN</name>
<dbReference type="Proteomes" id="UP001354709">
    <property type="component" value="Unassembled WGS sequence"/>
</dbReference>
<keyword evidence="4" id="KW-1185">Reference proteome</keyword>
<evidence type="ECO:0000313" key="4">
    <source>
        <dbReference type="Proteomes" id="UP001354709"/>
    </source>
</evidence>
<protein>
    <submittedName>
        <fullName evidence="3">Deacylase</fullName>
    </submittedName>
</protein>
<dbReference type="Gene3D" id="3.40.630.10">
    <property type="entry name" value="Zn peptidases"/>
    <property type="match status" value="1"/>
</dbReference>
<evidence type="ECO:0000256" key="1">
    <source>
        <dbReference type="ARBA" id="ARBA00022723"/>
    </source>
</evidence>
<gene>
    <name evidence="3" type="ORF">V2J94_12550</name>
</gene>
<dbReference type="InterPro" id="IPR036264">
    <property type="entry name" value="Bact_exopeptidase_dim_dom"/>
</dbReference>
<dbReference type="RefSeq" id="WP_330808439.1">
    <property type="nucleotide sequence ID" value="NZ_JAZBJO010000005.1"/>
</dbReference>
<dbReference type="SUPFAM" id="SSF53187">
    <property type="entry name" value="Zn-dependent exopeptidases"/>
    <property type="match status" value="1"/>
</dbReference>
<evidence type="ECO:0000313" key="3">
    <source>
        <dbReference type="EMBL" id="MEE4592709.1"/>
    </source>
</evidence>
<organism evidence="3 4">
    <name type="scientific">Streptomyces asiaticus subsp. ignotus</name>
    <dbReference type="NCBI Taxonomy" id="3098222"/>
    <lineage>
        <taxon>Bacteria</taxon>
        <taxon>Bacillati</taxon>
        <taxon>Actinomycetota</taxon>
        <taxon>Actinomycetes</taxon>
        <taxon>Kitasatosporales</taxon>
        <taxon>Streptomycetaceae</taxon>
        <taxon>Streptomyces</taxon>
        <taxon>Streptomyces violaceusniger group</taxon>
    </lineage>
</organism>